<comment type="caution">
    <text evidence="2">The sequence shown here is derived from an EMBL/GenBank/DDBJ whole genome shotgun (WGS) entry which is preliminary data.</text>
</comment>
<feature type="signal peptide" evidence="1">
    <location>
        <begin position="1"/>
        <end position="18"/>
    </location>
</feature>
<dbReference type="PROSITE" id="PS51257">
    <property type="entry name" value="PROKAR_LIPOPROTEIN"/>
    <property type="match status" value="1"/>
</dbReference>
<dbReference type="Proteomes" id="UP000181901">
    <property type="component" value="Unassembled WGS sequence"/>
</dbReference>
<protein>
    <recommendedName>
        <fullName evidence="4">Lipoprotein</fullName>
    </recommendedName>
</protein>
<feature type="chain" id="PRO_5009635723" description="Lipoprotein" evidence="1">
    <location>
        <begin position="19"/>
        <end position="435"/>
    </location>
</feature>
<keyword evidence="3" id="KW-1185">Reference proteome</keyword>
<name>A0A1J5NK59_9BACT</name>
<keyword evidence="1" id="KW-0732">Signal</keyword>
<dbReference type="AlphaFoldDB" id="A0A1J5NK59"/>
<evidence type="ECO:0008006" key="4">
    <source>
        <dbReference type="Google" id="ProtNLM"/>
    </source>
</evidence>
<evidence type="ECO:0000256" key="1">
    <source>
        <dbReference type="SAM" id="SignalP"/>
    </source>
</evidence>
<dbReference type="OrthoDB" id="57532at2"/>
<evidence type="ECO:0000313" key="3">
    <source>
        <dbReference type="Proteomes" id="UP000181901"/>
    </source>
</evidence>
<organism evidence="2 3">
    <name type="scientific">Pseudodesulfovibrio hydrargyri</name>
    <dbReference type="NCBI Taxonomy" id="2125990"/>
    <lineage>
        <taxon>Bacteria</taxon>
        <taxon>Pseudomonadati</taxon>
        <taxon>Thermodesulfobacteriota</taxon>
        <taxon>Desulfovibrionia</taxon>
        <taxon>Desulfovibrionales</taxon>
        <taxon>Desulfovibrionaceae</taxon>
    </lineage>
</organism>
<sequence length="435" mass="46853">MKIRTALLVVALCGSLCACNTLGSFGLGGGGNSSAAKSDSATVKETSAVRFPQAVAGDQIIPFSNSPLLQPKTLWIPARYRRDKSNALFIDGRRVVVDGGYSNVVGFLFAEDGYLVAVKQPAKSIGQNSQSAVIVFYFVKGDGSTRQIGRIDNAYSAVVAKNGIFARRPAGGGTYEYLGYDVQGNLVSGPQGVLHAAPLPDGGWYYELLGDKGLTETKVTCAIQGADGSMRIVGKKYVNVKGTYGWASGAYAAFNMPNYSESTRTGLIVSYYEKYLSYWTGTMDWYIQLIDSRTGQPVMTKDVGSYSKSQERVVQEICNRTALFSIDDKPFVIAQTGGELFSAQCVSKIDVASKQATPIFEIMGGGMNMFRMFTKGNSGKVALHDANDAYAFRSGDACVLFRDVDGKLVGYDLVSNKATTGDEIELFLSHYGVTR</sequence>
<evidence type="ECO:0000313" key="2">
    <source>
        <dbReference type="EMBL" id="OIQ52041.1"/>
    </source>
</evidence>
<dbReference type="EMBL" id="LKAQ01000001">
    <property type="protein sequence ID" value="OIQ52041.1"/>
    <property type="molecule type" value="Genomic_DNA"/>
</dbReference>
<dbReference type="RefSeq" id="WP_129586469.1">
    <property type="nucleotide sequence ID" value="NZ_LKAQ01000001.1"/>
</dbReference>
<reference evidence="2 3" key="1">
    <citation type="submission" date="2015-09" db="EMBL/GenBank/DDBJ databases">
        <title>Genome of Desulfovibrio dechloracetivorans BerOc1, a mercury methylating strain isolated from highly hydrocarbons and metals contaminated coastal sediments.</title>
        <authorList>
            <person name="Goni Urriza M."/>
            <person name="Gassie C."/>
            <person name="Bouchez O."/>
            <person name="Klopp C."/>
            <person name="Ranchou-Peyruse A."/>
            <person name="Remy G."/>
        </authorList>
    </citation>
    <scope>NUCLEOTIDE SEQUENCE [LARGE SCALE GENOMIC DNA]</scope>
    <source>
        <strain evidence="2 3">BerOc1</strain>
    </source>
</reference>
<gene>
    <name evidence="2" type="ORF">BerOc1_00513</name>
</gene>
<accession>A0A1J5NK59</accession>
<proteinExistence type="predicted"/>